<reference evidence="2 3" key="1">
    <citation type="submission" date="2019-06" db="EMBL/GenBank/DDBJ databases">
        <title>Draft genomes of female and male turbot (Scophthalmus maximus).</title>
        <authorList>
            <person name="Xu H."/>
            <person name="Xu X.-W."/>
            <person name="Shao C."/>
            <person name="Chen S."/>
        </authorList>
    </citation>
    <scope>NUCLEOTIDE SEQUENCE [LARGE SCALE GENOMIC DNA]</scope>
    <source>
        <strain evidence="2">Ysfricsl-2016a</strain>
        <tissue evidence="2">Blood</tissue>
    </source>
</reference>
<dbReference type="EMBL" id="VEVO01000011">
    <property type="protein sequence ID" value="KAF0035191.1"/>
    <property type="molecule type" value="Genomic_DNA"/>
</dbReference>
<evidence type="ECO:0000313" key="3">
    <source>
        <dbReference type="Proteomes" id="UP000438429"/>
    </source>
</evidence>
<name>A0A6A4SVV6_SCOMX</name>
<organism evidence="2 3">
    <name type="scientific">Scophthalmus maximus</name>
    <name type="common">Turbot</name>
    <name type="synonym">Psetta maxima</name>
    <dbReference type="NCBI Taxonomy" id="52904"/>
    <lineage>
        <taxon>Eukaryota</taxon>
        <taxon>Metazoa</taxon>
        <taxon>Chordata</taxon>
        <taxon>Craniata</taxon>
        <taxon>Vertebrata</taxon>
        <taxon>Euteleostomi</taxon>
        <taxon>Actinopterygii</taxon>
        <taxon>Neopterygii</taxon>
        <taxon>Teleostei</taxon>
        <taxon>Neoteleostei</taxon>
        <taxon>Acanthomorphata</taxon>
        <taxon>Carangaria</taxon>
        <taxon>Pleuronectiformes</taxon>
        <taxon>Pleuronectoidei</taxon>
        <taxon>Scophthalmidae</taxon>
        <taxon>Scophthalmus</taxon>
    </lineage>
</organism>
<evidence type="ECO:0000313" key="2">
    <source>
        <dbReference type="EMBL" id="KAF0035191.1"/>
    </source>
</evidence>
<dbReference type="AlphaFoldDB" id="A0A6A4SVV6"/>
<protein>
    <submittedName>
        <fullName evidence="2">Uncharacterized protein</fullName>
    </submittedName>
</protein>
<evidence type="ECO:0000256" key="1">
    <source>
        <dbReference type="SAM" id="MobiDB-lite"/>
    </source>
</evidence>
<sequence>MKRKREGKMEKGVKRGRSPSLPSSDPSLLSSFLVGQSANDLSDYGSRETRFNNSSGHDWMHTTCICKSEGAVGKLLSWSLIVDYSHQSAATERKLSSGLGQSTADSHTSVGTVSHRNECKACVQTFTHNRRTAAPPHSWRRQQRTSHFHFPSSSTVVMVSLTSVSPLLYASPNISHQAASLINTHQTSRTHRLHPPSPDARCIHW</sequence>
<comment type="caution">
    <text evidence="2">The sequence shown here is derived from an EMBL/GenBank/DDBJ whole genome shotgun (WGS) entry which is preliminary data.</text>
</comment>
<dbReference type="Proteomes" id="UP000438429">
    <property type="component" value="Unassembled WGS sequence"/>
</dbReference>
<feature type="region of interest" description="Disordered" evidence="1">
    <location>
        <begin position="1"/>
        <end position="29"/>
    </location>
</feature>
<gene>
    <name evidence="2" type="ORF">F2P81_012949</name>
</gene>
<accession>A0A6A4SVV6</accession>
<proteinExistence type="predicted"/>
<feature type="compositionally biased region" description="Low complexity" evidence="1">
    <location>
        <begin position="18"/>
        <end position="29"/>
    </location>
</feature>